<dbReference type="InterPro" id="IPR050597">
    <property type="entry name" value="Cytochrome_c_Oxidase_Subunit"/>
</dbReference>
<keyword evidence="7" id="KW-0732">Signal</keyword>
<dbReference type="Gene3D" id="1.10.760.10">
    <property type="entry name" value="Cytochrome c-like domain"/>
    <property type="match status" value="1"/>
</dbReference>
<evidence type="ECO:0000259" key="8">
    <source>
        <dbReference type="PROSITE" id="PS51007"/>
    </source>
</evidence>
<sequence length="117" mass="12830">MYRKKYLLACISLLWAAQVPAQQVGAQVWQQYNCASCHGDDALSAQSPEYPVLAGQHADYLEQTLLAYQRGQKQEVGGANVRKNPVMGAMAANLSTVEIKQVSQWLASLPSPLSHSR</sequence>
<keyword evidence="4" id="KW-0249">Electron transport</keyword>
<dbReference type="RefSeq" id="WP_266124424.1">
    <property type="nucleotide sequence ID" value="NZ_JAJHNU010000001.1"/>
</dbReference>
<keyword evidence="1" id="KW-0813">Transport</keyword>
<feature type="signal peptide" evidence="7">
    <location>
        <begin position="1"/>
        <end position="21"/>
    </location>
</feature>
<keyword evidence="3 6" id="KW-0479">Metal-binding</keyword>
<feature type="chain" id="PRO_5045214825" evidence="7">
    <location>
        <begin position="22"/>
        <end position="117"/>
    </location>
</feature>
<evidence type="ECO:0000256" key="4">
    <source>
        <dbReference type="ARBA" id="ARBA00022982"/>
    </source>
</evidence>
<evidence type="ECO:0000313" key="10">
    <source>
        <dbReference type="Proteomes" id="UP001168613"/>
    </source>
</evidence>
<dbReference type="Proteomes" id="UP001168613">
    <property type="component" value="Unassembled WGS sequence"/>
</dbReference>
<dbReference type="SUPFAM" id="SSF46626">
    <property type="entry name" value="Cytochrome c"/>
    <property type="match status" value="1"/>
</dbReference>
<proteinExistence type="predicted"/>
<keyword evidence="5 6" id="KW-0408">Iron</keyword>
<keyword evidence="2 6" id="KW-0349">Heme</keyword>
<feature type="domain" description="Cytochrome c" evidence="8">
    <location>
        <begin position="20"/>
        <end position="110"/>
    </location>
</feature>
<dbReference type="Pfam" id="PF00034">
    <property type="entry name" value="Cytochrom_C"/>
    <property type="match status" value="1"/>
</dbReference>
<gene>
    <name evidence="9" type="ORF">LMS43_05365</name>
</gene>
<dbReference type="InterPro" id="IPR009056">
    <property type="entry name" value="Cyt_c-like_dom"/>
</dbReference>
<organism evidence="9 10">
    <name type="scientific">Alcaligenes endophyticus</name>
    <dbReference type="NCBI Taxonomy" id="1929088"/>
    <lineage>
        <taxon>Bacteria</taxon>
        <taxon>Pseudomonadati</taxon>
        <taxon>Pseudomonadota</taxon>
        <taxon>Betaproteobacteria</taxon>
        <taxon>Burkholderiales</taxon>
        <taxon>Alcaligenaceae</taxon>
        <taxon>Alcaligenes</taxon>
    </lineage>
</organism>
<name>A0ABT8EHU8_9BURK</name>
<dbReference type="PANTHER" id="PTHR33751:SF9">
    <property type="entry name" value="CYTOCHROME C4"/>
    <property type="match status" value="1"/>
</dbReference>
<dbReference type="EMBL" id="JAJHNU010000001">
    <property type="protein sequence ID" value="MDN4120710.1"/>
    <property type="molecule type" value="Genomic_DNA"/>
</dbReference>
<evidence type="ECO:0000256" key="3">
    <source>
        <dbReference type="ARBA" id="ARBA00022723"/>
    </source>
</evidence>
<dbReference type="PROSITE" id="PS51007">
    <property type="entry name" value="CYTC"/>
    <property type="match status" value="1"/>
</dbReference>
<reference evidence="9" key="1">
    <citation type="submission" date="2021-11" db="EMBL/GenBank/DDBJ databases">
        <title>Draft genome sequence of Alcaligenes endophyticus type strain CCUG 75668T.</title>
        <authorList>
            <person name="Salva-Serra F."/>
            <person name="Duran R.E."/>
            <person name="Seeger M."/>
            <person name="Moore E.R.B."/>
            <person name="Jaen-Luchoro D."/>
        </authorList>
    </citation>
    <scope>NUCLEOTIDE SEQUENCE</scope>
    <source>
        <strain evidence="9">CCUG 75668</strain>
    </source>
</reference>
<dbReference type="InterPro" id="IPR036909">
    <property type="entry name" value="Cyt_c-like_dom_sf"/>
</dbReference>
<evidence type="ECO:0000313" key="9">
    <source>
        <dbReference type="EMBL" id="MDN4120710.1"/>
    </source>
</evidence>
<evidence type="ECO:0000256" key="7">
    <source>
        <dbReference type="SAM" id="SignalP"/>
    </source>
</evidence>
<keyword evidence="10" id="KW-1185">Reference proteome</keyword>
<dbReference type="PANTHER" id="PTHR33751">
    <property type="entry name" value="CBB3-TYPE CYTOCHROME C OXIDASE SUBUNIT FIXP"/>
    <property type="match status" value="1"/>
</dbReference>
<protein>
    <submittedName>
        <fullName evidence="9">C-type cytochrome</fullName>
    </submittedName>
</protein>
<accession>A0ABT8EHU8</accession>
<evidence type="ECO:0000256" key="6">
    <source>
        <dbReference type="PROSITE-ProRule" id="PRU00433"/>
    </source>
</evidence>
<evidence type="ECO:0000256" key="1">
    <source>
        <dbReference type="ARBA" id="ARBA00022448"/>
    </source>
</evidence>
<comment type="caution">
    <text evidence="9">The sequence shown here is derived from an EMBL/GenBank/DDBJ whole genome shotgun (WGS) entry which is preliminary data.</text>
</comment>
<evidence type="ECO:0000256" key="2">
    <source>
        <dbReference type="ARBA" id="ARBA00022617"/>
    </source>
</evidence>
<evidence type="ECO:0000256" key="5">
    <source>
        <dbReference type="ARBA" id="ARBA00023004"/>
    </source>
</evidence>